<dbReference type="Proteomes" id="UP000095282">
    <property type="component" value="Unplaced"/>
</dbReference>
<reference evidence="3" key="1">
    <citation type="submission" date="2016-11" db="UniProtKB">
        <authorList>
            <consortium name="WormBaseParasite"/>
        </authorList>
    </citation>
    <scope>IDENTIFICATION</scope>
</reference>
<feature type="compositionally biased region" description="Low complexity" evidence="1">
    <location>
        <begin position="147"/>
        <end position="161"/>
    </location>
</feature>
<accession>A0A1I7UHB0</accession>
<keyword evidence="2" id="KW-1185">Reference proteome</keyword>
<sequence>MSTPKRTPRPIFTHNGFVLRLVKTLADGTGLLYCDMRQSIGCNASGKLINGTVFMKDGHNGHEPDYRVANAKLTRHHIKKLAQTSTGSPKQIIEEVQATFGPLALGNTTHSAVFTFTIHKSGSRDSIAKMIHRARQTKTEQAVPDNTTQQLTETTDDQSTSDSHEVKEYNVIGETLEDVLKRIKGEDSEENETDTPKNELVEESIEQPVVNPQENFFSTLIETIRETVKQEMQSAVKNIPSLSSTSIHDPSVDINTCVGDFLSSLESLSNLSNSSNTKERMKVVLHKIRNEGKKFSLEKLLESTLTQLEN</sequence>
<dbReference type="STRING" id="1561998.A0A1I7UHB0"/>
<proteinExistence type="predicted"/>
<dbReference type="WBParaSite" id="Csp11.Scaffold629.g9322.t1">
    <property type="protein sequence ID" value="Csp11.Scaffold629.g9322.t1"/>
    <property type="gene ID" value="Csp11.Scaffold629.g9322"/>
</dbReference>
<evidence type="ECO:0000256" key="1">
    <source>
        <dbReference type="SAM" id="MobiDB-lite"/>
    </source>
</evidence>
<feature type="region of interest" description="Disordered" evidence="1">
    <location>
        <begin position="183"/>
        <end position="204"/>
    </location>
</feature>
<protein>
    <submittedName>
        <fullName evidence="3">FLYWCH-type domain-containing protein</fullName>
    </submittedName>
</protein>
<evidence type="ECO:0000313" key="2">
    <source>
        <dbReference type="Proteomes" id="UP000095282"/>
    </source>
</evidence>
<name>A0A1I7UHB0_9PELO</name>
<feature type="region of interest" description="Disordered" evidence="1">
    <location>
        <begin position="135"/>
        <end position="165"/>
    </location>
</feature>
<evidence type="ECO:0000313" key="3">
    <source>
        <dbReference type="WBParaSite" id="Csp11.Scaffold629.g9322.t1"/>
    </source>
</evidence>
<dbReference type="AlphaFoldDB" id="A0A1I7UHB0"/>
<organism evidence="2 3">
    <name type="scientific">Caenorhabditis tropicalis</name>
    <dbReference type="NCBI Taxonomy" id="1561998"/>
    <lineage>
        <taxon>Eukaryota</taxon>
        <taxon>Metazoa</taxon>
        <taxon>Ecdysozoa</taxon>
        <taxon>Nematoda</taxon>
        <taxon>Chromadorea</taxon>
        <taxon>Rhabditida</taxon>
        <taxon>Rhabditina</taxon>
        <taxon>Rhabditomorpha</taxon>
        <taxon>Rhabditoidea</taxon>
        <taxon>Rhabditidae</taxon>
        <taxon>Peloderinae</taxon>
        <taxon>Caenorhabditis</taxon>
    </lineage>
</organism>
<dbReference type="eggNOG" id="ENOG502TI67">
    <property type="taxonomic scope" value="Eukaryota"/>
</dbReference>